<dbReference type="InterPro" id="IPR051829">
    <property type="entry name" value="Multiheme_Cytochr_ET"/>
</dbReference>
<dbReference type="EMBL" id="UOEP01000032">
    <property type="protein sequence ID" value="VAW14181.1"/>
    <property type="molecule type" value="Genomic_DNA"/>
</dbReference>
<dbReference type="AlphaFoldDB" id="A0A3B0T5Z6"/>
<name>A0A3B0T5Z6_9ZZZZ</name>
<accession>A0A3B0T5Z6</accession>
<feature type="domain" description="Secretion system C-terminal sorting" evidence="4">
    <location>
        <begin position="487"/>
        <end position="563"/>
    </location>
</feature>
<dbReference type="Pfam" id="PF09699">
    <property type="entry name" value="Paired_CXXCH_1"/>
    <property type="match status" value="1"/>
</dbReference>
<dbReference type="Pfam" id="PF18962">
    <property type="entry name" value="Por_Secre_tail"/>
    <property type="match status" value="1"/>
</dbReference>
<reference evidence="5" key="1">
    <citation type="submission" date="2018-06" db="EMBL/GenBank/DDBJ databases">
        <authorList>
            <person name="Zhirakovskaya E."/>
        </authorList>
    </citation>
    <scope>NUCLEOTIDE SEQUENCE</scope>
</reference>
<evidence type="ECO:0000259" key="2">
    <source>
        <dbReference type="Pfam" id="PF09699"/>
    </source>
</evidence>
<evidence type="ECO:0000259" key="4">
    <source>
        <dbReference type="Pfam" id="PF18962"/>
    </source>
</evidence>
<keyword evidence="1" id="KW-0732">Signal</keyword>
<evidence type="ECO:0000313" key="5">
    <source>
        <dbReference type="EMBL" id="VAW14181.1"/>
    </source>
</evidence>
<evidence type="ECO:0000259" key="3">
    <source>
        <dbReference type="Pfam" id="PF13435"/>
    </source>
</evidence>
<dbReference type="InterPro" id="IPR036280">
    <property type="entry name" value="Multihaem_cyt_sf"/>
</dbReference>
<dbReference type="InterPro" id="IPR023155">
    <property type="entry name" value="Cyt_c-552/4"/>
</dbReference>
<sequence length="566" mass="61846">MNKFLQISLFTFPLIFAIPKPNYAQSQMDCSPCHSAENNHWMMSHHADTQNDVANELAEEWAGLPPDSVISGQDAENCVACHSATSIMANSGMTEVQTMGYFFSTTDGLYTDSTHALHTDVWRHNACVTCHNVPDNHPESMPTLAIFNSSTAQYDSVANASTLCGQCHGTLRFPDTDHRRLDAWQMSKHSHGGQDDVAGELGEEWAGSTSEEVIGEENCIACHSPTVVMNNTLTEAQALSKFFTTASGVFTSSTAPQDTSDYPQVACIACHDPHESGVTSYFNSSTKEYEVMPSQELCGQCHGNLRFPDTDHLSYNIEEGSGGKGVAGQVTMPGIKCVDCHMHTGDVDGTNAVMFGGHSWEIFINEADGGVSASCTVCHSTMTASAAMDTVNSWKAEFVRLDSIAHVRINEADTTLINSTDSTKINLLADAKSNLTYAESDESGGVHNHLYTQALVKDAINKANQIITGISYNSTPIAKKFKLYQNYPNPFNSSTNIEYSLPKAANVKIEVFNITGQKIKILLINKYEKEGLHSVRFNAANLPKGIYFCKMISGQFEMTIKMILQR</sequence>
<feature type="domain" description="Cytochrome c-552/4" evidence="3">
    <location>
        <begin position="30"/>
        <end position="86"/>
    </location>
</feature>
<dbReference type="InterPro" id="IPR010177">
    <property type="entry name" value="Paired_CXXCH_1"/>
</dbReference>
<dbReference type="Pfam" id="PF13435">
    <property type="entry name" value="Cytochrome_C554"/>
    <property type="match status" value="1"/>
</dbReference>
<dbReference type="PANTHER" id="PTHR35038">
    <property type="entry name" value="DISSIMILATORY SULFITE REDUCTASE SIRA"/>
    <property type="match status" value="1"/>
</dbReference>
<evidence type="ECO:0000256" key="1">
    <source>
        <dbReference type="ARBA" id="ARBA00022729"/>
    </source>
</evidence>
<gene>
    <name evidence="5" type="ORF">MNBD_BACTEROID01-2208</name>
</gene>
<dbReference type="Gene3D" id="1.10.1130.10">
    <property type="entry name" value="Flavocytochrome C3, Chain A"/>
    <property type="match status" value="2"/>
</dbReference>
<dbReference type="NCBIfam" id="TIGR04183">
    <property type="entry name" value="Por_Secre_tail"/>
    <property type="match status" value="1"/>
</dbReference>
<dbReference type="SUPFAM" id="SSF48695">
    <property type="entry name" value="Multiheme cytochromes"/>
    <property type="match status" value="1"/>
</dbReference>
<dbReference type="Gene3D" id="2.60.40.4070">
    <property type="match status" value="1"/>
</dbReference>
<dbReference type="InterPro" id="IPR026444">
    <property type="entry name" value="Secre_tail"/>
</dbReference>
<organism evidence="5">
    <name type="scientific">hydrothermal vent metagenome</name>
    <dbReference type="NCBI Taxonomy" id="652676"/>
    <lineage>
        <taxon>unclassified sequences</taxon>
        <taxon>metagenomes</taxon>
        <taxon>ecological metagenomes</taxon>
    </lineage>
</organism>
<feature type="domain" description="Doubled CXXCH motif" evidence="2">
    <location>
        <begin position="266"/>
        <end position="305"/>
    </location>
</feature>
<proteinExistence type="predicted"/>
<protein>
    <submittedName>
        <fullName evidence="5">Uncharacterized protein</fullName>
    </submittedName>
</protein>